<dbReference type="InterPro" id="IPR020456">
    <property type="entry name" value="Acylphosphatase"/>
</dbReference>
<dbReference type="InterPro" id="IPR017968">
    <property type="entry name" value="Acylphosphatase_CS"/>
</dbReference>
<evidence type="ECO:0000313" key="8">
    <source>
        <dbReference type="Proteomes" id="UP001169027"/>
    </source>
</evidence>
<evidence type="ECO:0000256" key="1">
    <source>
        <dbReference type="ARBA" id="ARBA00005614"/>
    </source>
</evidence>
<dbReference type="PROSITE" id="PS00151">
    <property type="entry name" value="ACYLPHOSPHATASE_2"/>
    <property type="match status" value="1"/>
</dbReference>
<dbReference type="SUPFAM" id="SSF54975">
    <property type="entry name" value="Acylphosphatase/BLUF domain-like"/>
    <property type="match status" value="1"/>
</dbReference>
<comment type="similarity">
    <text evidence="1 5">Belongs to the acylphosphatase family.</text>
</comment>
<dbReference type="InterPro" id="IPR001792">
    <property type="entry name" value="Acylphosphatase-like_dom"/>
</dbReference>
<comment type="catalytic activity">
    <reaction evidence="3 4">
        <text>an acyl phosphate + H2O = a carboxylate + phosphate + H(+)</text>
        <dbReference type="Rhea" id="RHEA:14965"/>
        <dbReference type="ChEBI" id="CHEBI:15377"/>
        <dbReference type="ChEBI" id="CHEBI:15378"/>
        <dbReference type="ChEBI" id="CHEBI:29067"/>
        <dbReference type="ChEBI" id="CHEBI:43474"/>
        <dbReference type="ChEBI" id="CHEBI:59918"/>
        <dbReference type="EC" id="3.6.1.7"/>
    </reaction>
</comment>
<dbReference type="PROSITE" id="PS51160">
    <property type="entry name" value="ACYLPHOSPHATASE_3"/>
    <property type="match status" value="1"/>
</dbReference>
<dbReference type="PANTHER" id="PTHR47268">
    <property type="entry name" value="ACYLPHOSPHATASE"/>
    <property type="match status" value="1"/>
</dbReference>
<accession>A0ABT8S7V7</accession>
<dbReference type="Gene3D" id="3.30.70.100">
    <property type="match status" value="1"/>
</dbReference>
<keyword evidence="8" id="KW-1185">Reference proteome</keyword>
<evidence type="ECO:0000256" key="4">
    <source>
        <dbReference type="PROSITE-ProRule" id="PRU00520"/>
    </source>
</evidence>
<evidence type="ECO:0000259" key="6">
    <source>
        <dbReference type="PROSITE" id="PS51160"/>
    </source>
</evidence>
<dbReference type="RefSeq" id="WP_301811816.1">
    <property type="nucleotide sequence ID" value="NZ_JAUJZH010000013.1"/>
</dbReference>
<feature type="active site" evidence="4">
    <location>
        <position position="38"/>
    </location>
</feature>
<reference evidence="7" key="1">
    <citation type="submission" date="2023-06" db="EMBL/GenBank/DDBJ databases">
        <authorList>
            <person name="Jiang Y."/>
            <person name="Liu Q."/>
        </authorList>
    </citation>
    <scope>NUCLEOTIDE SEQUENCE</scope>
    <source>
        <strain evidence="7">CGMCC 1.12090</strain>
    </source>
</reference>
<evidence type="ECO:0000256" key="3">
    <source>
        <dbReference type="ARBA" id="ARBA00047645"/>
    </source>
</evidence>
<evidence type="ECO:0000313" key="7">
    <source>
        <dbReference type="EMBL" id="MDO1534302.1"/>
    </source>
</evidence>
<feature type="active site" evidence="4">
    <location>
        <position position="20"/>
    </location>
</feature>
<dbReference type="EMBL" id="JAUKVY010000013">
    <property type="protein sequence ID" value="MDO1534302.1"/>
    <property type="molecule type" value="Genomic_DNA"/>
</dbReference>
<gene>
    <name evidence="7" type="ORF">Q2T77_18595</name>
</gene>
<dbReference type="EC" id="3.6.1.7" evidence="2 4"/>
<name>A0ABT8S7V7_9BURK</name>
<dbReference type="InterPro" id="IPR036046">
    <property type="entry name" value="Acylphosphatase-like_dom_sf"/>
</dbReference>
<dbReference type="PANTHER" id="PTHR47268:SF4">
    <property type="entry name" value="ACYLPHOSPHATASE"/>
    <property type="match status" value="1"/>
</dbReference>
<dbReference type="Proteomes" id="UP001169027">
    <property type="component" value="Unassembled WGS sequence"/>
</dbReference>
<feature type="domain" description="Acylphosphatase-like" evidence="6">
    <location>
        <begin position="5"/>
        <end position="93"/>
    </location>
</feature>
<proteinExistence type="inferred from homology"/>
<protein>
    <recommendedName>
        <fullName evidence="2 4">acylphosphatase</fullName>
        <ecNumber evidence="2 4">3.6.1.7</ecNumber>
    </recommendedName>
</protein>
<evidence type="ECO:0000256" key="2">
    <source>
        <dbReference type="ARBA" id="ARBA00012150"/>
    </source>
</evidence>
<sequence length="95" mass="10220">MSPVQKHLIIHGAVQGVGYRWSMAQAAEALGVHGWVRNRRDGTVEALAVGDAAAVEALVRWAQRGPPEARVDRVEVLAPRDQAGAPEGFEQRATV</sequence>
<evidence type="ECO:0000256" key="5">
    <source>
        <dbReference type="RuleBase" id="RU004168"/>
    </source>
</evidence>
<keyword evidence="4" id="KW-0378">Hydrolase</keyword>
<organism evidence="7 8">
    <name type="scientific">Variovorax ginsengisoli</name>
    <dbReference type="NCBI Taxonomy" id="363844"/>
    <lineage>
        <taxon>Bacteria</taxon>
        <taxon>Pseudomonadati</taxon>
        <taxon>Pseudomonadota</taxon>
        <taxon>Betaproteobacteria</taxon>
        <taxon>Burkholderiales</taxon>
        <taxon>Comamonadaceae</taxon>
        <taxon>Variovorax</taxon>
    </lineage>
</organism>
<dbReference type="Pfam" id="PF00708">
    <property type="entry name" value="Acylphosphatase"/>
    <property type="match status" value="1"/>
</dbReference>
<comment type="caution">
    <text evidence="7">The sequence shown here is derived from an EMBL/GenBank/DDBJ whole genome shotgun (WGS) entry which is preliminary data.</text>
</comment>